<feature type="binding site" evidence="8">
    <location>
        <position position="161"/>
    </location>
    <ligand>
        <name>ATP</name>
        <dbReference type="ChEBI" id="CHEBI:30616"/>
    </ligand>
</feature>
<dbReference type="AlphaFoldDB" id="A0A7V3YH71"/>
<evidence type="ECO:0000256" key="5">
    <source>
        <dbReference type="ARBA" id="ARBA00022840"/>
    </source>
</evidence>
<proteinExistence type="inferred from homology"/>
<accession>A0A7V3YH71</accession>
<dbReference type="InterPro" id="IPR022310">
    <property type="entry name" value="NAD/GMP_synthase"/>
</dbReference>
<feature type="binding site" description="in other chain" evidence="8">
    <location>
        <position position="145"/>
    </location>
    <ligand>
        <name>deamido-NAD(+)</name>
        <dbReference type="ChEBI" id="CHEBI:58437"/>
        <note>ligand shared between two neighboring subunits</note>
    </ligand>
</feature>
<feature type="binding site" description="in other chain" evidence="8">
    <location>
        <begin position="229"/>
        <end position="230"/>
    </location>
    <ligand>
        <name>deamido-NAD(+)</name>
        <dbReference type="ChEBI" id="CHEBI:58437"/>
        <note>ligand shared between two neighboring subunits</note>
    </ligand>
</feature>
<feature type="binding site" evidence="8">
    <location>
        <position position="152"/>
    </location>
    <ligand>
        <name>deamido-NAD(+)</name>
        <dbReference type="ChEBI" id="CHEBI:58437"/>
        <note>ligand shared between two neighboring subunits</note>
    </ligand>
</feature>
<evidence type="ECO:0000313" key="12">
    <source>
        <dbReference type="EMBL" id="HGI31042.1"/>
    </source>
</evidence>
<comment type="caution">
    <text evidence="12">The sequence shown here is derived from an EMBL/GenBank/DDBJ whole genome shotgun (WGS) entry which is preliminary data.</text>
</comment>
<dbReference type="PANTHER" id="PTHR23090:SF9">
    <property type="entry name" value="GLUTAMINE-DEPENDENT NAD(+) SYNTHETASE"/>
    <property type="match status" value="1"/>
</dbReference>
<dbReference type="GO" id="GO:0005737">
    <property type="term" value="C:cytoplasm"/>
    <property type="evidence" value="ECO:0007669"/>
    <property type="project" value="InterPro"/>
</dbReference>
<comment type="pathway">
    <text evidence="8">Cofactor biosynthesis; NAD(+) biosynthesis; NAD(+) from deamido-NAD(+) (ammonia route): step 1/1.</text>
</comment>
<dbReference type="NCBIfam" id="TIGR00552">
    <property type="entry name" value="nadE"/>
    <property type="match status" value="1"/>
</dbReference>
<feature type="binding site" evidence="8">
    <location>
        <position position="137"/>
    </location>
    <ligand>
        <name>Mg(2+)</name>
        <dbReference type="ChEBI" id="CHEBI:18420"/>
    </ligand>
</feature>
<dbReference type="CDD" id="cd00553">
    <property type="entry name" value="NAD_synthase"/>
    <property type="match status" value="1"/>
</dbReference>
<comment type="caution">
    <text evidence="8">Lacks conserved residue(s) required for the propagation of feature annotation.</text>
</comment>
<dbReference type="GO" id="GO:0004359">
    <property type="term" value="F:glutaminase activity"/>
    <property type="evidence" value="ECO:0007669"/>
    <property type="project" value="InterPro"/>
</dbReference>
<feature type="binding site" evidence="8">
    <location>
        <position position="183"/>
    </location>
    <ligand>
        <name>ATP</name>
        <dbReference type="ChEBI" id="CHEBI:30616"/>
    </ligand>
</feature>
<dbReference type="GO" id="GO:0008795">
    <property type="term" value="F:NAD+ synthase activity"/>
    <property type="evidence" value="ECO:0007669"/>
    <property type="project" value="UniProtKB-UniRule"/>
</dbReference>
<evidence type="ECO:0000256" key="10">
    <source>
        <dbReference type="RuleBase" id="RU003812"/>
    </source>
</evidence>
<feature type="binding site" evidence="8">
    <location>
        <begin position="29"/>
        <end position="36"/>
    </location>
    <ligand>
        <name>ATP</name>
        <dbReference type="ChEBI" id="CHEBI:30616"/>
    </ligand>
</feature>
<comment type="catalytic activity">
    <reaction evidence="8 10">
        <text>deamido-NAD(+) + NH4(+) + ATP = AMP + diphosphate + NAD(+) + H(+)</text>
        <dbReference type="Rhea" id="RHEA:21188"/>
        <dbReference type="ChEBI" id="CHEBI:15378"/>
        <dbReference type="ChEBI" id="CHEBI:28938"/>
        <dbReference type="ChEBI" id="CHEBI:30616"/>
        <dbReference type="ChEBI" id="CHEBI:33019"/>
        <dbReference type="ChEBI" id="CHEBI:57540"/>
        <dbReference type="ChEBI" id="CHEBI:58437"/>
        <dbReference type="ChEBI" id="CHEBI:456215"/>
        <dbReference type="EC" id="6.3.1.5"/>
    </reaction>
</comment>
<dbReference type="EC" id="6.3.1.5" evidence="8 10"/>
<evidence type="ECO:0000256" key="9">
    <source>
        <dbReference type="RuleBase" id="RU003811"/>
    </source>
</evidence>
<dbReference type="UniPathway" id="UPA00253">
    <property type="reaction ID" value="UER00333"/>
</dbReference>
<dbReference type="Pfam" id="PF02540">
    <property type="entry name" value="NAD_synthase"/>
    <property type="match status" value="1"/>
</dbReference>
<keyword evidence="4 8" id="KW-0547">Nucleotide-binding</keyword>
<evidence type="ECO:0000256" key="1">
    <source>
        <dbReference type="ARBA" id="ARBA00005859"/>
    </source>
</evidence>
<evidence type="ECO:0000256" key="8">
    <source>
        <dbReference type="HAMAP-Rule" id="MF_00193"/>
    </source>
</evidence>
<dbReference type="GO" id="GO:0009435">
    <property type="term" value="P:NAD+ biosynthetic process"/>
    <property type="evidence" value="ECO:0007669"/>
    <property type="project" value="UniProtKB-UniRule"/>
</dbReference>
<gene>
    <name evidence="8 12" type="primary">nadE</name>
    <name evidence="12" type="ORF">ENV30_07030</name>
</gene>
<evidence type="ECO:0000259" key="11">
    <source>
        <dbReference type="Pfam" id="PF02540"/>
    </source>
</evidence>
<dbReference type="EMBL" id="DTFV01000100">
    <property type="protein sequence ID" value="HGI31042.1"/>
    <property type="molecule type" value="Genomic_DNA"/>
</dbReference>
<protein>
    <recommendedName>
        <fullName evidence="8 10">NH(3)-dependent NAD(+) synthetase</fullName>
        <ecNumber evidence="8 10">6.3.1.5</ecNumber>
    </recommendedName>
</protein>
<keyword evidence="2 8" id="KW-0436">Ligase</keyword>
<feature type="domain" description="NAD/GMP synthase" evidence="11">
    <location>
        <begin position="7"/>
        <end position="234"/>
    </location>
</feature>
<reference evidence="12" key="1">
    <citation type="journal article" date="2020" name="mSystems">
        <title>Genome- and Community-Level Interaction Insights into Carbon Utilization and Element Cycling Functions of Hydrothermarchaeota in Hydrothermal Sediment.</title>
        <authorList>
            <person name="Zhou Z."/>
            <person name="Liu Y."/>
            <person name="Xu W."/>
            <person name="Pan J."/>
            <person name="Luo Z.H."/>
            <person name="Li M."/>
        </authorList>
    </citation>
    <scope>NUCLEOTIDE SEQUENCE [LARGE SCALE GENOMIC DNA]</scope>
    <source>
        <strain evidence="12">SpSt-747</strain>
    </source>
</reference>
<keyword evidence="3 8" id="KW-0479">Metal-binding</keyword>
<dbReference type="InterPro" id="IPR003694">
    <property type="entry name" value="NAD_synthase"/>
</dbReference>
<evidence type="ECO:0000256" key="7">
    <source>
        <dbReference type="ARBA" id="ARBA00023027"/>
    </source>
</evidence>
<evidence type="ECO:0000256" key="6">
    <source>
        <dbReference type="ARBA" id="ARBA00022842"/>
    </source>
</evidence>
<evidence type="ECO:0000256" key="4">
    <source>
        <dbReference type="ARBA" id="ARBA00022741"/>
    </source>
</evidence>
<dbReference type="SUPFAM" id="SSF52402">
    <property type="entry name" value="Adenine nucleotide alpha hydrolases-like"/>
    <property type="match status" value="1"/>
</dbReference>
<dbReference type="InterPro" id="IPR022926">
    <property type="entry name" value="NH(3)-dep_NAD(+)_synth"/>
</dbReference>
<dbReference type="HAMAP" id="MF_00193">
    <property type="entry name" value="NadE_ammonia_dep"/>
    <property type="match status" value="1"/>
</dbReference>
<dbReference type="InterPro" id="IPR014729">
    <property type="entry name" value="Rossmann-like_a/b/a_fold"/>
</dbReference>
<keyword evidence="7 8" id="KW-0520">NAD</keyword>
<dbReference type="GO" id="GO:0046872">
    <property type="term" value="F:metal ion binding"/>
    <property type="evidence" value="ECO:0007669"/>
    <property type="project" value="UniProtKB-KW"/>
</dbReference>
<comment type="subunit">
    <text evidence="8">Homodimer.</text>
</comment>
<comment type="similarity">
    <text evidence="1 8 9">Belongs to the NAD synthetase family.</text>
</comment>
<keyword evidence="6 8" id="KW-0460">Magnesium</keyword>
<name>A0A7V3YH71_9BACT</name>
<organism evidence="12">
    <name type="scientific">Candidatus Caldatribacterium californiense</name>
    <dbReference type="NCBI Taxonomy" id="1454726"/>
    <lineage>
        <taxon>Bacteria</taxon>
        <taxon>Pseudomonadati</taxon>
        <taxon>Atribacterota</taxon>
        <taxon>Atribacteria</taxon>
        <taxon>Atribacterales</taxon>
        <taxon>Candidatus Caldatribacteriaceae</taxon>
        <taxon>Candidatus Caldatribacterium</taxon>
    </lineage>
</organism>
<comment type="function">
    <text evidence="8">Catalyzes the ATP-dependent amidation of deamido-NAD to form NAD. Uses ammonia as a nitrogen source.</text>
</comment>
<feature type="binding site" evidence="8">
    <location>
        <position position="35"/>
    </location>
    <ligand>
        <name>Mg(2+)</name>
        <dbReference type="ChEBI" id="CHEBI:18420"/>
    </ligand>
</feature>
<evidence type="ECO:0000256" key="3">
    <source>
        <dbReference type="ARBA" id="ARBA00022723"/>
    </source>
</evidence>
<keyword evidence="5 8" id="KW-0067">ATP-binding</keyword>
<dbReference type="PANTHER" id="PTHR23090">
    <property type="entry name" value="NH 3 /GLUTAMINE-DEPENDENT NAD + SYNTHETASE"/>
    <property type="match status" value="1"/>
</dbReference>
<dbReference type="GO" id="GO:0005524">
    <property type="term" value="F:ATP binding"/>
    <property type="evidence" value="ECO:0007669"/>
    <property type="project" value="UniProtKB-UniRule"/>
</dbReference>
<feature type="binding site" description="in other chain" evidence="8">
    <location>
        <position position="112"/>
    </location>
    <ligand>
        <name>deamido-NAD(+)</name>
        <dbReference type="ChEBI" id="CHEBI:58437"/>
        <note>ligand shared between two neighboring subunits</note>
    </ligand>
</feature>
<sequence>MTPQEEVARIVQWMREKVLEARARGLVFGMSGGIDSSVVAVLAKKALGESVLGLMMPCYSDPKDLEDAREVAERFSIPYRIVPLEKPFDALLEVLGEEKAAKSLPQANLKPRLRMCVLYFFANALNYLVCGSGNRSELTVGYFTKYGDGGVDIAPLAHLTKREVRAIAAFLGIPERIIAKPPSAGLWPGQTDEGEMGLTYEILDRFIEQGEAEEPYRSKILSMVQQSAHKRRLPSMLLSKEEFPFSGQEL</sequence>
<dbReference type="Gene3D" id="3.40.50.620">
    <property type="entry name" value="HUPs"/>
    <property type="match status" value="1"/>
</dbReference>
<dbReference type="GO" id="GO:0003952">
    <property type="term" value="F:NAD+ synthase (glutamine-hydrolyzing) activity"/>
    <property type="evidence" value="ECO:0007669"/>
    <property type="project" value="InterPro"/>
</dbReference>
<evidence type="ECO:0000256" key="2">
    <source>
        <dbReference type="ARBA" id="ARBA00022598"/>
    </source>
</evidence>